<accession>A0AAW9KJH8</accession>
<dbReference type="EMBL" id="JAXBCZ010000001">
    <property type="protein sequence ID" value="MEA1304496.1"/>
    <property type="molecule type" value="Genomic_DNA"/>
</dbReference>
<dbReference type="Pfam" id="PF13683">
    <property type="entry name" value="rve_3"/>
    <property type="match status" value="1"/>
</dbReference>
<dbReference type="Proteomes" id="UP001289581">
    <property type="component" value="Unassembled WGS sequence"/>
</dbReference>
<dbReference type="AlphaFoldDB" id="A0AAW9KJH8"/>
<gene>
    <name evidence="3" type="ORF">QU665_05340</name>
</gene>
<name>A0AAW9KJH8_9ACTO</name>
<feature type="region of interest" description="Disordered" evidence="1">
    <location>
        <begin position="26"/>
        <end position="58"/>
    </location>
</feature>
<organism evidence="3 4">
    <name type="scientific">Actinomyces oris</name>
    <dbReference type="NCBI Taxonomy" id="544580"/>
    <lineage>
        <taxon>Bacteria</taxon>
        <taxon>Bacillati</taxon>
        <taxon>Actinomycetota</taxon>
        <taxon>Actinomycetes</taxon>
        <taxon>Actinomycetales</taxon>
        <taxon>Actinomycetaceae</taxon>
        <taxon>Actinomyces</taxon>
    </lineage>
</organism>
<evidence type="ECO:0000313" key="4">
    <source>
        <dbReference type="Proteomes" id="UP001289581"/>
    </source>
</evidence>
<dbReference type="GO" id="GO:0015074">
    <property type="term" value="P:DNA integration"/>
    <property type="evidence" value="ECO:0007669"/>
    <property type="project" value="InterPro"/>
</dbReference>
<keyword evidence="4" id="KW-1185">Reference proteome</keyword>
<proteinExistence type="predicted"/>
<feature type="domain" description="Integrase catalytic" evidence="2">
    <location>
        <begin position="7"/>
        <end position="38"/>
    </location>
</feature>
<evidence type="ECO:0000256" key="1">
    <source>
        <dbReference type="SAM" id="MobiDB-lite"/>
    </source>
</evidence>
<sequence>MTTPSNRKRRDEVERATAEWVSWYNTERPHRSNANDMPPATAEALYYDNHRADQPAAA</sequence>
<dbReference type="InterPro" id="IPR001584">
    <property type="entry name" value="Integrase_cat-core"/>
</dbReference>
<evidence type="ECO:0000259" key="2">
    <source>
        <dbReference type="Pfam" id="PF13683"/>
    </source>
</evidence>
<feature type="compositionally biased region" description="Basic and acidic residues" evidence="1">
    <location>
        <begin position="48"/>
        <end position="58"/>
    </location>
</feature>
<comment type="caution">
    <text evidence="3">The sequence shown here is derived from an EMBL/GenBank/DDBJ whole genome shotgun (WGS) entry which is preliminary data.</text>
</comment>
<evidence type="ECO:0000313" key="3">
    <source>
        <dbReference type="EMBL" id="MEA1304496.1"/>
    </source>
</evidence>
<reference evidence="3 4" key="1">
    <citation type="submission" date="2023-06" db="EMBL/GenBank/DDBJ databases">
        <title>Actinomyces orist ORNL 0101 HMT-893 genome.</title>
        <authorList>
            <person name="Johnston C.D."/>
            <person name="Chen T."/>
            <person name="Dewhirst F.E."/>
        </authorList>
    </citation>
    <scope>NUCLEOTIDE SEQUENCE [LARGE SCALE GENOMIC DNA]</scope>
    <source>
        <strain evidence="3 4">ORNL 0101</strain>
    </source>
</reference>
<dbReference type="RefSeq" id="WP_081385603.1">
    <property type="nucleotide sequence ID" value="NZ_JAXBCZ010000001.1"/>
</dbReference>
<protein>
    <submittedName>
        <fullName evidence="3">Integrase core domain-containing protein</fullName>
    </submittedName>
</protein>